<dbReference type="InterPro" id="IPR029044">
    <property type="entry name" value="Nucleotide-diphossugar_trans"/>
</dbReference>
<dbReference type="AlphaFoldDB" id="D6GVR5"/>
<accession>D6GVR5</accession>
<evidence type="ECO:0000259" key="6">
    <source>
        <dbReference type="Pfam" id="PF00483"/>
    </source>
</evidence>
<dbReference type="InterPro" id="IPR005835">
    <property type="entry name" value="NTP_transferase_dom"/>
</dbReference>
<evidence type="ECO:0000256" key="3">
    <source>
        <dbReference type="ARBA" id="ARBA00022679"/>
    </source>
</evidence>
<gene>
    <name evidence="7" type="ORF">BJBARM5_0578</name>
</gene>
<sequence>MAKNISKGVIFASGSGTRSRPITYYIPKPMLPLGNSPITKLIADQLIQSGIRDILLVSRNDPEGKGTFQQVADYFSIENSIINMPEYRKQIENGRIKFSIGFQGVDKKTHKPLGTAKALKVAYDKGFLNDEPAVVMLSDVIQQSVNGGNHLLLKDMLSNYNGDTLVSMTYADPKTISNKSAAYGAKISNKTYKLSRIIEKPTLEYLKDNMTNISVGGGIYLLNEDAQNKVGKIKRGFGGEYQITDLLDMQAKEGNVYGYMIDKSVFRHYDVGEFGLFIRQNMEEKYKQDFFNYIKNASAPVKTILIGGVGMYGTKNNLDSLLSQI</sequence>
<evidence type="ECO:0000313" key="8">
    <source>
        <dbReference type="Proteomes" id="UP000009376"/>
    </source>
</evidence>
<dbReference type="Pfam" id="PF00483">
    <property type="entry name" value="NTP_transferase"/>
    <property type="match status" value="1"/>
</dbReference>
<evidence type="ECO:0000256" key="1">
    <source>
        <dbReference type="ARBA" id="ARBA00006890"/>
    </source>
</evidence>
<feature type="domain" description="Nucleotidyl transferase" evidence="6">
    <location>
        <begin position="7"/>
        <end position="283"/>
    </location>
</feature>
<dbReference type="GO" id="GO:0003983">
    <property type="term" value="F:UTP:glucose-1-phosphate uridylyltransferase activity"/>
    <property type="evidence" value="ECO:0007669"/>
    <property type="project" value="UniProtKB-EC"/>
</dbReference>
<evidence type="ECO:0000256" key="5">
    <source>
        <dbReference type="ARBA" id="ARBA00048128"/>
    </source>
</evidence>
<dbReference type="PANTHER" id="PTHR43197">
    <property type="entry name" value="UTP--GLUCOSE-1-PHOSPHATE URIDYLYLTRANSFERASE"/>
    <property type="match status" value="1"/>
</dbReference>
<dbReference type="Proteomes" id="UP000009376">
    <property type="component" value="Unassembled WGS sequence"/>
</dbReference>
<dbReference type="SUPFAM" id="SSF53448">
    <property type="entry name" value="Nucleotide-diphospho-sugar transferases"/>
    <property type="match status" value="1"/>
</dbReference>
<comment type="similarity">
    <text evidence="1">Belongs to the UDPGP type 2 family.</text>
</comment>
<keyword evidence="3 7" id="KW-0808">Transferase</keyword>
<dbReference type="GO" id="GO:0006011">
    <property type="term" value="P:UDP-alpha-D-glucose metabolic process"/>
    <property type="evidence" value="ECO:0007669"/>
    <property type="project" value="InterPro"/>
</dbReference>
<dbReference type="InterPro" id="IPR005771">
    <property type="entry name" value="GalU_uridylyltTrfase_bac/arc"/>
</dbReference>
<evidence type="ECO:0000256" key="4">
    <source>
        <dbReference type="ARBA" id="ARBA00022695"/>
    </source>
</evidence>
<organism evidence="7 8">
    <name type="scientific">Candidatus Parvarchaeum acidophilus ARMAN-5</name>
    <dbReference type="NCBI Taxonomy" id="662762"/>
    <lineage>
        <taxon>Archaea</taxon>
        <taxon>Candidatus Parvarchaeota</taxon>
        <taxon>Candidatus Parvarchaeum</taxon>
    </lineage>
</organism>
<name>D6GVR5_PARA5</name>
<evidence type="ECO:0000256" key="2">
    <source>
        <dbReference type="ARBA" id="ARBA00012415"/>
    </source>
</evidence>
<keyword evidence="4" id="KW-0548">Nucleotidyltransferase</keyword>
<dbReference type="Gene3D" id="3.90.550.10">
    <property type="entry name" value="Spore Coat Polysaccharide Biosynthesis Protein SpsA, Chain A"/>
    <property type="match status" value="1"/>
</dbReference>
<dbReference type="EC" id="2.7.7.9" evidence="2"/>
<reference evidence="7 8" key="1">
    <citation type="journal article" date="2010" name="Proc. Natl. Acad. Sci. U.S.A.">
        <title>Enigmatic, ultrasmall, uncultivated Archaea.</title>
        <authorList>
            <person name="Baker B.J."/>
            <person name="Comolli L.R."/>
            <person name="Dick G.J."/>
            <person name="Hauser L.J."/>
            <person name="Hyatt D."/>
            <person name="Dill B.D."/>
            <person name="Land M.L."/>
            <person name="Verberkmoes N.C."/>
            <person name="Hettich R.L."/>
            <person name="Banfield J.F."/>
        </authorList>
    </citation>
    <scope>NUCLEOTIDE SEQUENCE [LARGE SCALE GENOMIC DNA]</scope>
</reference>
<dbReference type="PANTHER" id="PTHR43197:SF1">
    <property type="entry name" value="UTP--GLUCOSE-1-PHOSPHATE URIDYLYLTRANSFERASE"/>
    <property type="match status" value="1"/>
</dbReference>
<evidence type="ECO:0000313" key="7">
    <source>
        <dbReference type="EMBL" id="EFD92725.1"/>
    </source>
</evidence>
<protein>
    <recommendedName>
        <fullName evidence="2">UTP--glucose-1-phosphate uridylyltransferase</fullName>
        <ecNumber evidence="2">2.7.7.9</ecNumber>
    </recommendedName>
</protein>
<comment type="catalytic activity">
    <reaction evidence="5">
        <text>alpha-D-glucose 1-phosphate + UTP + H(+) = UDP-alpha-D-glucose + diphosphate</text>
        <dbReference type="Rhea" id="RHEA:19889"/>
        <dbReference type="ChEBI" id="CHEBI:15378"/>
        <dbReference type="ChEBI" id="CHEBI:33019"/>
        <dbReference type="ChEBI" id="CHEBI:46398"/>
        <dbReference type="ChEBI" id="CHEBI:58601"/>
        <dbReference type="ChEBI" id="CHEBI:58885"/>
        <dbReference type="EC" id="2.7.7.9"/>
    </reaction>
</comment>
<dbReference type="EMBL" id="GG745555">
    <property type="protein sequence ID" value="EFD92725.1"/>
    <property type="molecule type" value="Genomic_DNA"/>
</dbReference>
<proteinExistence type="inferred from homology"/>